<gene>
    <name evidence="2" type="ORF">FF041_22005</name>
</gene>
<comment type="caution">
    <text evidence="2">The sequence shown here is derived from an EMBL/GenBank/DDBJ whole genome shotgun (WGS) entry which is preliminary data.</text>
</comment>
<organism evidence="2 3">
    <name type="scientific">Streptomyces jumonjinensis</name>
    <dbReference type="NCBI Taxonomy" id="1945"/>
    <lineage>
        <taxon>Bacteria</taxon>
        <taxon>Bacillati</taxon>
        <taxon>Actinomycetota</taxon>
        <taxon>Actinomycetes</taxon>
        <taxon>Kitasatosporales</taxon>
        <taxon>Streptomycetaceae</taxon>
        <taxon>Streptomyces</taxon>
    </lineage>
</organism>
<dbReference type="AlphaFoldDB" id="A0A646KL39"/>
<dbReference type="EMBL" id="VCLA01000157">
    <property type="protein sequence ID" value="MQT02768.1"/>
    <property type="molecule type" value="Genomic_DNA"/>
</dbReference>
<protein>
    <submittedName>
        <fullName evidence="2">Uncharacterized protein</fullName>
    </submittedName>
</protein>
<dbReference type="Proteomes" id="UP000419138">
    <property type="component" value="Unassembled WGS sequence"/>
</dbReference>
<feature type="compositionally biased region" description="Low complexity" evidence="1">
    <location>
        <begin position="43"/>
        <end position="55"/>
    </location>
</feature>
<keyword evidence="3" id="KW-1185">Reference proteome</keyword>
<dbReference type="RefSeq" id="WP_153524348.1">
    <property type="nucleotide sequence ID" value="NZ_JBEPDZ010000063.1"/>
</dbReference>
<evidence type="ECO:0000256" key="1">
    <source>
        <dbReference type="SAM" id="MobiDB-lite"/>
    </source>
</evidence>
<feature type="compositionally biased region" description="Low complexity" evidence="1">
    <location>
        <begin position="1"/>
        <end position="35"/>
    </location>
</feature>
<feature type="region of interest" description="Disordered" evidence="1">
    <location>
        <begin position="1"/>
        <end position="69"/>
    </location>
</feature>
<dbReference type="OrthoDB" id="5116314at2"/>
<evidence type="ECO:0000313" key="2">
    <source>
        <dbReference type="EMBL" id="MQT02768.1"/>
    </source>
</evidence>
<evidence type="ECO:0000313" key="3">
    <source>
        <dbReference type="Proteomes" id="UP000419138"/>
    </source>
</evidence>
<feature type="compositionally biased region" description="Basic and acidic residues" evidence="1">
    <location>
        <begin position="56"/>
        <end position="66"/>
    </location>
</feature>
<sequence>MSTSSPSSTRVTSTKSTSADASTTPSNSPPSATGEPSPPPWPAAGQPSNPSSSTPDDPKGDGERSGKAIAACTNNRERARLVAAALRDHGPEALALKYTDTAAAQRMTALVNEPRKQLDEVNKAFRIGMRRLYRTRNIG</sequence>
<name>A0A646KL39_STRJU</name>
<accession>A0A646KL39</accession>
<proteinExistence type="predicted"/>
<reference evidence="2 3" key="1">
    <citation type="submission" date="2019-05" db="EMBL/GenBank/DDBJ databases">
        <title>Comparative genomics and metabolomics analyses of clavulanic acid producing Streptomyces species provides insight into specialized metabolism and evolution of beta-lactam biosynthetic gene clusters.</title>
        <authorList>
            <person name="Moore M.A."/>
            <person name="Cruz-Morales P."/>
            <person name="Barona Gomez F."/>
            <person name="Kapil T."/>
        </authorList>
    </citation>
    <scope>NUCLEOTIDE SEQUENCE [LARGE SCALE GENOMIC DNA]</scope>
    <source>
        <strain evidence="2 3">NRRL 5741</strain>
    </source>
</reference>